<dbReference type="EMBL" id="MDJD01000049">
    <property type="protein sequence ID" value="OEK06129.1"/>
    <property type="molecule type" value="Genomic_DNA"/>
</dbReference>
<dbReference type="GO" id="GO:0016987">
    <property type="term" value="F:sigma factor activity"/>
    <property type="evidence" value="ECO:0007669"/>
    <property type="project" value="UniProtKB-KW"/>
</dbReference>
<evidence type="ECO:0000259" key="5">
    <source>
        <dbReference type="Pfam" id="PF04542"/>
    </source>
</evidence>
<dbReference type="InterPro" id="IPR014327">
    <property type="entry name" value="RNA_pol_sigma70_bacteroid"/>
</dbReference>
<dbReference type="OrthoDB" id="1100095at2"/>
<protein>
    <recommendedName>
        <fullName evidence="9">RNA polymerase sigma-70 factor</fullName>
    </recommendedName>
</protein>
<comment type="similarity">
    <text evidence="1">Belongs to the sigma-70 factor family. ECF subfamily.</text>
</comment>
<dbReference type="CDD" id="cd06171">
    <property type="entry name" value="Sigma70_r4"/>
    <property type="match status" value="1"/>
</dbReference>
<keyword evidence="4" id="KW-0804">Transcription</keyword>
<evidence type="ECO:0000256" key="1">
    <source>
        <dbReference type="ARBA" id="ARBA00010641"/>
    </source>
</evidence>
<dbReference type="InterPro" id="IPR013324">
    <property type="entry name" value="RNA_pol_sigma_r3/r4-like"/>
</dbReference>
<dbReference type="GO" id="GO:0006352">
    <property type="term" value="P:DNA-templated transcription initiation"/>
    <property type="evidence" value="ECO:0007669"/>
    <property type="project" value="InterPro"/>
</dbReference>
<evidence type="ECO:0000259" key="6">
    <source>
        <dbReference type="Pfam" id="PF08281"/>
    </source>
</evidence>
<dbReference type="STRING" id="1849968.A8C32_19045"/>
<dbReference type="PANTHER" id="PTHR43133">
    <property type="entry name" value="RNA POLYMERASE ECF-TYPE SIGMA FACTO"/>
    <property type="match status" value="1"/>
</dbReference>
<name>A0A1E5T418_9FLAO</name>
<dbReference type="Gene3D" id="1.10.1740.10">
    <property type="match status" value="1"/>
</dbReference>
<dbReference type="Pfam" id="PF08281">
    <property type="entry name" value="Sigma70_r4_2"/>
    <property type="match status" value="1"/>
</dbReference>
<evidence type="ECO:0000313" key="7">
    <source>
        <dbReference type="EMBL" id="OEK06129.1"/>
    </source>
</evidence>
<feature type="domain" description="RNA polymerase sigma-70 region 2" evidence="5">
    <location>
        <begin position="26"/>
        <end position="91"/>
    </location>
</feature>
<proteinExistence type="inferred from homology"/>
<dbReference type="AlphaFoldDB" id="A0A1E5T418"/>
<dbReference type="GO" id="GO:0003677">
    <property type="term" value="F:DNA binding"/>
    <property type="evidence" value="ECO:0007669"/>
    <property type="project" value="InterPro"/>
</dbReference>
<keyword evidence="2" id="KW-0805">Transcription regulation</keyword>
<evidence type="ECO:0000256" key="2">
    <source>
        <dbReference type="ARBA" id="ARBA00023015"/>
    </source>
</evidence>
<dbReference type="InterPro" id="IPR014284">
    <property type="entry name" value="RNA_pol_sigma-70_dom"/>
</dbReference>
<evidence type="ECO:0008006" key="9">
    <source>
        <dbReference type="Google" id="ProtNLM"/>
    </source>
</evidence>
<keyword evidence="8" id="KW-1185">Reference proteome</keyword>
<dbReference type="NCBIfam" id="TIGR02937">
    <property type="entry name" value="sigma70-ECF"/>
    <property type="match status" value="1"/>
</dbReference>
<dbReference type="SUPFAM" id="SSF88946">
    <property type="entry name" value="Sigma2 domain of RNA polymerase sigma factors"/>
    <property type="match status" value="1"/>
</dbReference>
<dbReference type="Proteomes" id="UP000095713">
    <property type="component" value="Unassembled WGS sequence"/>
</dbReference>
<dbReference type="NCBIfam" id="TIGR02985">
    <property type="entry name" value="Sig70_bacteroi1"/>
    <property type="match status" value="1"/>
</dbReference>
<dbReference type="SUPFAM" id="SSF88659">
    <property type="entry name" value="Sigma3 and sigma4 domains of RNA polymerase sigma factors"/>
    <property type="match status" value="1"/>
</dbReference>
<organism evidence="7 8">
    <name type="scientific">Flavivirga aquatica</name>
    <dbReference type="NCBI Taxonomy" id="1849968"/>
    <lineage>
        <taxon>Bacteria</taxon>
        <taxon>Pseudomonadati</taxon>
        <taxon>Bacteroidota</taxon>
        <taxon>Flavobacteriia</taxon>
        <taxon>Flavobacteriales</taxon>
        <taxon>Flavobacteriaceae</taxon>
        <taxon>Flavivirga</taxon>
    </lineage>
</organism>
<dbReference type="Gene3D" id="1.10.10.10">
    <property type="entry name" value="Winged helix-like DNA-binding domain superfamily/Winged helix DNA-binding domain"/>
    <property type="match status" value="1"/>
</dbReference>
<dbReference type="Pfam" id="PF04542">
    <property type="entry name" value="Sigma70_r2"/>
    <property type="match status" value="1"/>
</dbReference>
<dbReference type="InterPro" id="IPR036388">
    <property type="entry name" value="WH-like_DNA-bd_sf"/>
</dbReference>
<evidence type="ECO:0000256" key="3">
    <source>
        <dbReference type="ARBA" id="ARBA00023082"/>
    </source>
</evidence>
<reference evidence="7 8" key="1">
    <citation type="submission" date="2016-05" db="EMBL/GenBank/DDBJ databases">
        <title>Draft Genome Sequence of Algibacter sp. Strain SK-16 Isolated from the Surface Water of Aburatsubo Inlet.</title>
        <authorList>
            <person name="Wong S.-K."/>
            <person name="Yoshizawa S."/>
            <person name="Nakajima Y."/>
            <person name="Ogura Y."/>
            <person name="Tetsuya H."/>
            <person name="Hamasaki K."/>
        </authorList>
    </citation>
    <scope>NUCLEOTIDE SEQUENCE [LARGE SCALE GENOMIC DNA]</scope>
    <source>
        <strain evidence="7 8">SK-16</strain>
    </source>
</reference>
<evidence type="ECO:0000256" key="4">
    <source>
        <dbReference type="ARBA" id="ARBA00023163"/>
    </source>
</evidence>
<dbReference type="InterPro" id="IPR007627">
    <property type="entry name" value="RNA_pol_sigma70_r2"/>
</dbReference>
<accession>A0A1E5T418</accession>
<gene>
    <name evidence="7" type="ORF">A8C32_19045</name>
</gene>
<sequence length="207" mass="24450">MATSKQEEILLSQLKLGDKDAYTQIYITYHAKLCRYMFSLSGNASLSEDIVQEQLMQLWIKRETLSIASLNAYLYKSVYNKYMNFCNNEKRKISLREQLRMEVIIDIESSEAEINQERLSALKNIIDKLPQKRKEIFILSKLKNYEYKEIASMRNISERTVESQIRKALITIRHEISELKLTQNLPFLVLINLFFLKNNFLVTPFSF</sequence>
<dbReference type="InterPro" id="IPR039425">
    <property type="entry name" value="RNA_pol_sigma-70-like"/>
</dbReference>
<dbReference type="InterPro" id="IPR013249">
    <property type="entry name" value="RNA_pol_sigma70_r4_t2"/>
</dbReference>
<feature type="domain" description="RNA polymerase sigma factor 70 region 4 type 2" evidence="6">
    <location>
        <begin position="121"/>
        <end position="169"/>
    </location>
</feature>
<keyword evidence="3" id="KW-0731">Sigma factor</keyword>
<evidence type="ECO:0000313" key="8">
    <source>
        <dbReference type="Proteomes" id="UP000095713"/>
    </source>
</evidence>
<comment type="caution">
    <text evidence="7">The sequence shown here is derived from an EMBL/GenBank/DDBJ whole genome shotgun (WGS) entry which is preliminary data.</text>
</comment>
<dbReference type="RefSeq" id="WP_069831018.1">
    <property type="nucleotide sequence ID" value="NZ_MDJD01000049.1"/>
</dbReference>
<dbReference type="InterPro" id="IPR013325">
    <property type="entry name" value="RNA_pol_sigma_r2"/>
</dbReference>
<dbReference type="PANTHER" id="PTHR43133:SF46">
    <property type="entry name" value="RNA POLYMERASE SIGMA-70 FACTOR ECF SUBFAMILY"/>
    <property type="match status" value="1"/>
</dbReference>